<evidence type="ECO:0000256" key="3">
    <source>
        <dbReference type="ARBA" id="ARBA00022603"/>
    </source>
</evidence>
<dbReference type="InterPro" id="IPR023165">
    <property type="entry name" value="rRNA_Ade_diMease-like_C"/>
</dbReference>
<keyword evidence="3" id="KW-0489">Methyltransferase</keyword>
<dbReference type="Pfam" id="PF00398">
    <property type="entry name" value="RrnaAD"/>
    <property type="match status" value="1"/>
</dbReference>
<keyword evidence="1" id="KW-0963">Cytoplasm</keyword>
<evidence type="ECO:0000256" key="2">
    <source>
        <dbReference type="ARBA" id="ARBA00022552"/>
    </source>
</evidence>
<dbReference type="PROSITE" id="PS01131">
    <property type="entry name" value="RRNA_A_DIMETH"/>
    <property type="match status" value="1"/>
</dbReference>
<dbReference type="NCBIfam" id="TIGR00755">
    <property type="entry name" value="ksgA"/>
    <property type="match status" value="1"/>
</dbReference>
<dbReference type="Gene3D" id="3.40.50.150">
    <property type="entry name" value="Vaccinia Virus protein VP39"/>
    <property type="match status" value="1"/>
</dbReference>
<evidence type="ECO:0000313" key="8">
    <source>
        <dbReference type="EMBL" id="SUZ49231.1"/>
    </source>
</evidence>
<dbReference type="InterPro" id="IPR001737">
    <property type="entry name" value="KsgA/Erm"/>
</dbReference>
<accession>A0A381N3Q7</accession>
<evidence type="ECO:0000256" key="6">
    <source>
        <dbReference type="ARBA" id="ARBA00022884"/>
    </source>
</evidence>
<dbReference type="PROSITE" id="PS51689">
    <property type="entry name" value="SAM_RNA_A_N6_MT"/>
    <property type="match status" value="1"/>
</dbReference>
<dbReference type="GO" id="GO:0003723">
    <property type="term" value="F:RNA binding"/>
    <property type="evidence" value="ECO:0007669"/>
    <property type="project" value="UniProtKB-KW"/>
</dbReference>
<evidence type="ECO:0000256" key="5">
    <source>
        <dbReference type="ARBA" id="ARBA00022691"/>
    </source>
</evidence>
<feature type="domain" description="Ribosomal RNA adenine methylase transferase N-terminal" evidence="7">
    <location>
        <begin position="22"/>
        <end position="192"/>
    </location>
</feature>
<dbReference type="HAMAP" id="MF_00607">
    <property type="entry name" value="16SrRNA_methyltr_A"/>
    <property type="match status" value="1"/>
</dbReference>
<keyword evidence="4" id="KW-0808">Transferase</keyword>
<protein>
    <recommendedName>
        <fullName evidence="7">Ribosomal RNA adenine methylase transferase N-terminal domain-containing protein</fullName>
    </recommendedName>
</protein>
<reference evidence="8" key="1">
    <citation type="submission" date="2018-05" db="EMBL/GenBank/DDBJ databases">
        <authorList>
            <person name="Lanie J.A."/>
            <person name="Ng W.-L."/>
            <person name="Kazmierczak K.M."/>
            <person name="Andrzejewski T.M."/>
            <person name="Davidsen T.M."/>
            <person name="Wayne K.J."/>
            <person name="Tettelin H."/>
            <person name="Glass J.I."/>
            <person name="Rusch D."/>
            <person name="Podicherti R."/>
            <person name="Tsui H.-C.T."/>
            <person name="Winkler M.E."/>
        </authorList>
    </citation>
    <scope>NUCLEOTIDE SEQUENCE</scope>
</reference>
<dbReference type="GO" id="GO:0005829">
    <property type="term" value="C:cytosol"/>
    <property type="evidence" value="ECO:0007669"/>
    <property type="project" value="TreeGrafter"/>
</dbReference>
<proteinExistence type="inferred from homology"/>
<evidence type="ECO:0000259" key="7">
    <source>
        <dbReference type="SMART" id="SM00650"/>
    </source>
</evidence>
<name>A0A381N3Q7_9ZZZZ</name>
<dbReference type="PANTHER" id="PTHR11727:SF7">
    <property type="entry name" value="DIMETHYLADENOSINE TRANSFERASE-RELATED"/>
    <property type="match status" value="1"/>
</dbReference>
<dbReference type="GO" id="GO:0000179">
    <property type="term" value="F:rRNA (adenine-N6,N6-)-dimethyltransferase activity"/>
    <property type="evidence" value="ECO:0007669"/>
    <property type="project" value="InterPro"/>
</dbReference>
<dbReference type="Gene3D" id="1.10.8.100">
    <property type="entry name" value="Ribosomal RNA adenine dimethylase-like, domain 2"/>
    <property type="match status" value="1"/>
</dbReference>
<dbReference type="EMBL" id="UINC01000110">
    <property type="protein sequence ID" value="SUZ49231.1"/>
    <property type="molecule type" value="Genomic_DNA"/>
</dbReference>
<keyword evidence="5" id="KW-0949">S-adenosyl-L-methionine</keyword>
<keyword evidence="2" id="KW-0698">rRNA processing</keyword>
<keyword evidence="6" id="KW-0694">RNA-binding</keyword>
<dbReference type="InterPro" id="IPR011530">
    <property type="entry name" value="rRNA_adenine_dimethylase"/>
</dbReference>
<dbReference type="AlphaFoldDB" id="A0A381N3Q7"/>
<dbReference type="PANTHER" id="PTHR11727">
    <property type="entry name" value="DIMETHYLADENOSINE TRANSFERASE"/>
    <property type="match status" value="1"/>
</dbReference>
<evidence type="ECO:0000256" key="1">
    <source>
        <dbReference type="ARBA" id="ARBA00022490"/>
    </source>
</evidence>
<organism evidence="8">
    <name type="scientific">marine metagenome</name>
    <dbReference type="NCBI Taxonomy" id="408172"/>
    <lineage>
        <taxon>unclassified sequences</taxon>
        <taxon>metagenomes</taxon>
        <taxon>ecological metagenomes</taxon>
    </lineage>
</organism>
<evidence type="ECO:0000256" key="4">
    <source>
        <dbReference type="ARBA" id="ARBA00022679"/>
    </source>
</evidence>
<dbReference type="SMART" id="SM00650">
    <property type="entry name" value="rADc"/>
    <property type="match status" value="1"/>
</dbReference>
<dbReference type="InterPro" id="IPR020598">
    <property type="entry name" value="rRNA_Ade_methylase_Trfase_N"/>
</dbReference>
<dbReference type="InterPro" id="IPR029063">
    <property type="entry name" value="SAM-dependent_MTases_sf"/>
</dbReference>
<dbReference type="InterPro" id="IPR020596">
    <property type="entry name" value="rRNA_Ade_Mease_Trfase_CS"/>
</dbReference>
<gene>
    <name evidence="8" type="ORF">METZ01_LOCUS2085</name>
</gene>
<sequence>MANKTHPFRKRWGQNFLADTNLLDRIVRTVDPQKDDSILEIGPGDGSLTEKIFPHVKEMAAIEIDPLLIKHLSIRSDLKGLHIIHGDVLMQVIEEIPIRNPVRVVGNIPYNITSPIIFWLIEQLDFWDDAYIMMQKEVGQRLTAKIGTKEYSRLSVMVGVYLHVEMCFKIPPDVFYPKPKVDSAIIRFSKKERPLVQDENYVKFNKIVKAAFSKRRKMLRNSLDAFNISDKIQNEIDFTRRPETLSIAEFAKLLD</sequence>
<dbReference type="SUPFAM" id="SSF53335">
    <property type="entry name" value="S-adenosyl-L-methionine-dependent methyltransferases"/>
    <property type="match status" value="1"/>
</dbReference>